<feature type="compositionally biased region" description="Gly residues" evidence="6">
    <location>
        <begin position="633"/>
        <end position="647"/>
    </location>
</feature>
<evidence type="ECO:0000259" key="7">
    <source>
        <dbReference type="PROSITE" id="PS51158"/>
    </source>
</evidence>
<dbReference type="PROSITE" id="PS51158">
    <property type="entry name" value="ALPHA_KINASE"/>
    <property type="match status" value="1"/>
</dbReference>
<keyword evidence="3" id="KW-0547">Nucleotide-binding</keyword>
<dbReference type="AlphaFoldDB" id="D7FWH4"/>
<accession>D7FWH4</accession>
<dbReference type="PANTHER" id="PTHR45992">
    <property type="entry name" value="EUKARYOTIC ELONGATION FACTOR 2 KINASE-RELATED"/>
    <property type="match status" value="1"/>
</dbReference>
<dbReference type="InterPro" id="IPR011009">
    <property type="entry name" value="Kinase-like_dom_sf"/>
</dbReference>
<feature type="domain" description="Alpha-type protein kinase" evidence="7">
    <location>
        <begin position="388"/>
        <end position="758"/>
    </location>
</feature>
<evidence type="ECO:0000313" key="8">
    <source>
        <dbReference type="EMBL" id="CBJ32062.1"/>
    </source>
</evidence>
<evidence type="ECO:0000256" key="6">
    <source>
        <dbReference type="SAM" id="MobiDB-lite"/>
    </source>
</evidence>
<dbReference type="Gene3D" id="3.20.200.10">
    <property type="entry name" value="MHCK/EF2 kinase"/>
    <property type="match status" value="1"/>
</dbReference>
<dbReference type="Proteomes" id="UP000002630">
    <property type="component" value="Linkage Group LG27"/>
</dbReference>
<reference evidence="8 9" key="1">
    <citation type="journal article" date="2010" name="Nature">
        <title>The Ectocarpus genome and the independent evolution of multicellularity in brown algae.</title>
        <authorList>
            <person name="Cock J.M."/>
            <person name="Sterck L."/>
            <person name="Rouze P."/>
            <person name="Scornet D."/>
            <person name="Allen A.E."/>
            <person name="Amoutzias G."/>
            <person name="Anthouard V."/>
            <person name="Artiguenave F."/>
            <person name="Aury J.M."/>
            <person name="Badger J.H."/>
            <person name="Beszteri B."/>
            <person name="Billiau K."/>
            <person name="Bonnet E."/>
            <person name="Bothwell J.H."/>
            <person name="Bowler C."/>
            <person name="Boyen C."/>
            <person name="Brownlee C."/>
            <person name="Carrano C.J."/>
            <person name="Charrier B."/>
            <person name="Cho G.Y."/>
            <person name="Coelho S.M."/>
            <person name="Collen J."/>
            <person name="Corre E."/>
            <person name="Da Silva C."/>
            <person name="Delage L."/>
            <person name="Delaroque N."/>
            <person name="Dittami S.M."/>
            <person name="Doulbeau S."/>
            <person name="Elias M."/>
            <person name="Farnham G."/>
            <person name="Gachon C.M."/>
            <person name="Gschloessl B."/>
            <person name="Heesch S."/>
            <person name="Jabbari K."/>
            <person name="Jubin C."/>
            <person name="Kawai H."/>
            <person name="Kimura K."/>
            <person name="Kloareg B."/>
            <person name="Kupper F.C."/>
            <person name="Lang D."/>
            <person name="Le Bail A."/>
            <person name="Leblanc C."/>
            <person name="Lerouge P."/>
            <person name="Lohr M."/>
            <person name="Lopez P.J."/>
            <person name="Martens C."/>
            <person name="Maumus F."/>
            <person name="Michel G."/>
            <person name="Miranda-Saavedra D."/>
            <person name="Morales J."/>
            <person name="Moreau H."/>
            <person name="Motomura T."/>
            <person name="Nagasato C."/>
            <person name="Napoli C.A."/>
            <person name="Nelson D.R."/>
            <person name="Nyvall-Collen P."/>
            <person name="Peters A.F."/>
            <person name="Pommier C."/>
            <person name="Potin P."/>
            <person name="Poulain J."/>
            <person name="Quesneville H."/>
            <person name="Read B."/>
            <person name="Rensing S.A."/>
            <person name="Ritter A."/>
            <person name="Rousvoal S."/>
            <person name="Samanta M."/>
            <person name="Samson G."/>
            <person name="Schroeder D.C."/>
            <person name="Segurens B."/>
            <person name="Strittmatter M."/>
            <person name="Tonon T."/>
            <person name="Tregear J.W."/>
            <person name="Valentin K."/>
            <person name="von Dassow P."/>
            <person name="Yamagishi T."/>
            <person name="Van de Peer Y."/>
            <person name="Wincker P."/>
        </authorList>
    </citation>
    <scope>NUCLEOTIDE SEQUENCE [LARGE SCALE GENOMIC DNA]</scope>
    <source>
        <strain evidence="9">Ec32 / CCAP1310/4</strain>
    </source>
</reference>
<keyword evidence="2" id="KW-0808">Transferase</keyword>
<dbReference type="InterPro" id="IPR036465">
    <property type="entry name" value="vWFA_dom_sf"/>
</dbReference>
<evidence type="ECO:0000256" key="5">
    <source>
        <dbReference type="ARBA" id="ARBA00022840"/>
    </source>
</evidence>
<keyword evidence="5" id="KW-0067">ATP-binding</keyword>
<keyword evidence="1" id="KW-0723">Serine/threonine-protein kinase</keyword>
<dbReference type="eggNOG" id="ENOG502RYY4">
    <property type="taxonomic scope" value="Eukaryota"/>
</dbReference>
<dbReference type="Gene3D" id="3.40.50.410">
    <property type="entry name" value="von Willebrand factor, type A domain"/>
    <property type="match status" value="1"/>
</dbReference>
<dbReference type="Pfam" id="PF02816">
    <property type="entry name" value="Alpha_kinase"/>
    <property type="match status" value="2"/>
</dbReference>
<dbReference type="SMART" id="SM00811">
    <property type="entry name" value="Alpha_kinase"/>
    <property type="match status" value="1"/>
</dbReference>
<dbReference type="OrthoDB" id="301415at2759"/>
<sequence>MEHAPRTSDIEFFSSLHGRQKRLERGLNKRDLQAAVKHGTRREGYPDPKTGKPRWMYTLGNVVYITDETSTREITSYYIDKPVVQIPHAPLTPEDLFDQERAKEALARNPDLCTSHTVIVVDHSASMGTPDVVDHENRVKGCFGMLALNFVAGQLVSKNASSTDVVSVLLMHDSVDVLFEREPMSRVLYNRFVGIHDKVRPRSHGNFMPSLLMAEQMLREDANQPGTALSLMFLSDGKPSDNATGVLRGNNMATSVAISDRVSLMAATFRDRLSVDTLGFANPGQNFSVLQSMAKAAHRGGAKGQFSRPELSSAGLASAIASAVSSLTDTKSHLSSTLMGAAPGARGARRGLSPIRELQKESADCEGVEGWKVYVRGVTRLEYSPEFSHGIERSRWQPRRLVSPYADGIAIRRVPFEEGAEKIVYKMREFDSRRNELIGEPFVAKFSKRQQGHSNQEATHFDETADKAARALAEASKLANLFNAAVQEEVSSIYGIYDDPNGFVDQRAWGIKFLRCSMYKFTDDSAGGNMDGRLNKRILAEKWLDPSAYVKWNGNNGYVFHGRGHASVHQPSAGTAADGATSYARADRLMAGGTQVSIGGGGTGAFAAGGGGGGNAVDYGDWAEEYLRGGGGWAGGGSGGGSGSGGGRRSRKRGREEVFVGFAPRPTDYLQAFSHFSFVRSGHKRLVCDLQGVECPGLPDNPFCAGVYELTDPVIHSNSQIARQQMFGRTDLGKKGMHKFFRTHVCNDVCRLLNLPGSRSPEAEVAEKAANANANANAGAREWGGRGAKFRRMHNP</sequence>
<dbReference type="SUPFAM" id="SSF53300">
    <property type="entry name" value="vWA-like"/>
    <property type="match status" value="1"/>
</dbReference>
<dbReference type="EMBL" id="FN648494">
    <property type="protein sequence ID" value="CBJ32062.1"/>
    <property type="molecule type" value="Genomic_DNA"/>
</dbReference>
<evidence type="ECO:0000313" key="9">
    <source>
        <dbReference type="Proteomes" id="UP000002630"/>
    </source>
</evidence>
<dbReference type="InterPro" id="IPR004166">
    <property type="entry name" value="a-kinase_dom"/>
</dbReference>
<proteinExistence type="predicted"/>
<dbReference type="SUPFAM" id="SSF56112">
    <property type="entry name" value="Protein kinase-like (PK-like)"/>
    <property type="match status" value="2"/>
</dbReference>
<keyword evidence="9" id="KW-1185">Reference proteome</keyword>
<feature type="region of interest" description="Disordered" evidence="6">
    <location>
        <begin position="633"/>
        <end position="654"/>
    </location>
</feature>
<protein>
    <recommendedName>
        <fullName evidence="7">Alpha-type protein kinase domain-containing protein</fullName>
    </recommendedName>
</protein>
<dbReference type="EMBL" id="FN649752">
    <property type="protein sequence ID" value="CBJ32062.1"/>
    <property type="molecule type" value="Genomic_DNA"/>
</dbReference>
<organism evidence="8 9">
    <name type="scientific">Ectocarpus siliculosus</name>
    <name type="common">Brown alga</name>
    <name type="synonym">Conferva siliculosa</name>
    <dbReference type="NCBI Taxonomy" id="2880"/>
    <lineage>
        <taxon>Eukaryota</taxon>
        <taxon>Sar</taxon>
        <taxon>Stramenopiles</taxon>
        <taxon>Ochrophyta</taxon>
        <taxon>PX clade</taxon>
        <taxon>Phaeophyceae</taxon>
        <taxon>Ectocarpales</taxon>
        <taxon>Ectocarpaceae</taxon>
        <taxon>Ectocarpus</taxon>
    </lineage>
</organism>
<name>D7FWH4_ECTSI</name>
<dbReference type="InterPro" id="IPR051852">
    <property type="entry name" value="Alpha-type_PK"/>
</dbReference>
<evidence type="ECO:0000256" key="1">
    <source>
        <dbReference type="ARBA" id="ARBA00022527"/>
    </source>
</evidence>
<evidence type="ECO:0000256" key="2">
    <source>
        <dbReference type="ARBA" id="ARBA00022679"/>
    </source>
</evidence>
<dbReference type="PANTHER" id="PTHR45992:SF11">
    <property type="entry name" value="ALPHA-TYPE PROTEIN KINASE DOMAIN-CONTAINING PROTEIN"/>
    <property type="match status" value="1"/>
</dbReference>
<dbReference type="GO" id="GO:0004674">
    <property type="term" value="F:protein serine/threonine kinase activity"/>
    <property type="evidence" value="ECO:0007669"/>
    <property type="project" value="UniProtKB-KW"/>
</dbReference>
<dbReference type="GO" id="GO:0005524">
    <property type="term" value="F:ATP binding"/>
    <property type="evidence" value="ECO:0007669"/>
    <property type="project" value="UniProtKB-KW"/>
</dbReference>
<evidence type="ECO:0000256" key="4">
    <source>
        <dbReference type="ARBA" id="ARBA00022777"/>
    </source>
</evidence>
<gene>
    <name evidence="8" type="ORF">Esi_0306_0010</name>
</gene>
<keyword evidence="4" id="KW-0418">Kinase</keyword>
<feature type="region of interest" description="Disordered" evidence="6">
    <location>
        <begin position="772"/>
        <end position="796"/>
    </location>
</feature>
<dbReference type="InParanoid" id="D7FWH4"/>
<feature type="compositionally biased region" description="Low complexity" evidence="6">
    <location>
        <begin position="772"/>
        <end position="781"/>
    </location>
</feature>
<evidence type="ECO:0000256" key="3">
    <source>
        <dbReference type="ARBA" id="ARBA00022741"/>
    </source>
</evidence>